<dbReference type="Proteomes" id="UP000292345">
    <property type="component" value="Unassembled WGS sequence"/>
</dbReference>
<dbReference type="OrthoDB" id="5817318at2"/>
<protein>
    <submittedName>
        <fullName evidence="1">Uncharacterized protein</fullName>
    </submittedName>
</protein>
<proteinExistence type="predicted"/>
<dbReference type="EMBL" id="PPUZ01000006">
    <property type="protein sequence ID" value="RZM84571.1"/>
    <property type="molecule type" value="Genomic_DNA"/>
</dbReference>
<dbReference type="Proteomes" id="UP000033452">
    <property type="component" value="Unassembled WGS sequence"/>
</dbReference>
<name>A0A0F4R1H5_9GAMM</name>
<evidence type="ECO:0000313" key="1">
    <source>
        <dbReference type="EMBL" id="KJZ12667.1"/>
    </source>
</evidence>
<dbReference type="RefSeq" id="WP_046003398.1">
    <property type="nucleotide sequence ID" value="NZ_JXYA01000004.1"/>
</dbReference>
<organism evidence="1 3">
    <name type="scientific">Pseudoalteromonas rubra</name>
    <dbReference type="NCBI Taxonomy" id="43658"/>
    <lineage>
        <taxon>Bacteria</taxon>
        <taxon>Pseudomonadati</taxon>
        <taxon>Pseudomonadota</taxon>
        <taxon>Gammaproteobacteria</taxon>
        <taxon>Alteromonadales</taxon>
        <taxon>Pseudoalteromonadaceae</taxon>
        <taxon>Pseudoalteromonas</taxon>
    </lineage>
</organism>
<keyword evidence="3" id="KW-1185">Reference proteome</keyword>
<sequence>MNIEDVRHGEWVEYHKHPVEVLSIDKQHNMVTIYDARSQSKVDVHIDELKDDPQCHCDSYLYF</sequence>
<evidence type="ECO:0000313" key="2">
    <source>
        <dbReference type="EMBL" id="RZM84571.1"/>
    </source>
</evidence>
<dbReference type="PATRIC" id="fig|43658.5.peg.523"/>
<evidence type="ECO:0000313" key="3">
    <source>
        <dbReference type="Proteomes" id="UP000033452"/>
    </source>
</evidence>
<reference evidence="1 3" key="1">
    <citation type="journal article" date="2015" name="BMC Genomics">
        <title>Genome mining reveals unlocked bioactive potential of marine Gram-negative bacteria.</title>
        <authorList>
            <person name="Machado H."/>
            <person name="Sonnenschein E.C."/>
            <person name="Melchiorsen J."/>
            <person name="Gram L."/>
        </authorList>
    </citation>
    <scope>NUCLEOTIDE SEQUENCE [LARGE SCALE GENOMIC DNA]</scope>
    <source>
        <strain evidence="1 3">S2471</strain>
    </source>
</reference>
<evidence type="ECO:0000313" key="4">
    <source>
        <dbReference type="Proteomes" id="UP000292345"/>
    </source>
</evidence>
<dbReference type="AlphaFoldDB" id="A0A0F4R1H5"/>
<reference evidence="2 4" key="2">
    <citation type="submission" date="2018-01" db="EMBL/GenBank/DDBJ databases">
        <title>Co-occurrence of chitin degradation, pigmentation and bioactivity in marine Pseudoalteromonas.</title>
        <authorList>
            <person name="Paulsen S."/>
            <person name="Gram L."/>
            <person name="Machado H."/>
        </authorList>
    </citation>
    <scope>NUCLEOTIDE SEQUENCE [LARGE SCALE GENOMIC DNA]</scope>
    <source>
        <strain evidence="2 4">S1946</strain>
    </source>
</reference>
<accession>A0A0F4R1H5</accession>
<gene>
    <name evidence="2" type="ORF">C3B51_03215</name>
    <name evidence="1" type="ORF">TW77_02485</name>
</gene>
<comment type="caution">
    <text evidence="1">The sequence shown here is derived from an EMBL/GenBank/DDBJ whole genome shotgun (WGS) entry which is preliminary data.</text>
</comment>
<dbReference type="EMBL" id="JXYA01000004">
    <property type="protein sequence ID" value="KJZ12667.1"/>
    <property type="molecule type" value="Genomic_DNA"/>
</dbReference>